<evidence type="ECO:0000313" key="8">
    <source>
        <dbReference type="EMBL" id="KIZ02978.1"/>
    </source>
</evidence>
<evidence type="ECO:0000256" key="4">
    <source>
        <dbReference type="ARBA" id="ARBA00023136"/>
    </source>
</evidence>
<evidence type="ECO:0000259" key="7">
    <source>
        <dbReference type="Pfam" id="PF06803"/>
    </source>
</evidence>
<feature type="transmembrane region" description="Helical" evidence="6">
    <location>
        <begin position="206"/>
        <end position="227"/>
    </location>
</feature>
<evidence type="ECO:0000256" key="3">
    <source>
        <dbReference type="ARBA" id="ARBA00022989"/>
    </source>
</evidence>
<dbReference type="GO" id="GO:0012505">
    <property type="term" value="C:endomembrane system"/>
    <property type="evidence" value="ECO:0007669"/>
    <property type="project" value="UniProtKB-SubCell"/>
</dbReference>
<evidence type="ECO:0000256" key="6">
    <source>
        <dbReference type="SAM" id="Phobius"/>
    </source>
</evidence>
<gene>
    <name evidence="8" type="ORF">MNEG_4980</name>
</gene>
<keyword evidence="3 6" id="KW-1133">Transmembrane helix</keyword>
<reference evidence="8 9" key="1">
    <citation type="journal article" date="2013" name="BMC Genomics">
        <title>Reconstruction of the lipid metabolism for the microalga Monoraphidium neglectum from its genome sequence reveals characteristics suitable for biofuel production.</title>
        <authorList>
            <person name="Bogen C."/>
            <person name="Al-Dilaimi A."/>
            <person name="Albersmeier A."/>
            <person name="Wichmann J."/>
            <person name="Grundmann M."/>
            <person name="Rupp O."/>
            <person name="Lauersen K.J."/>
            <person name="Blifernez-Klassen O."/>
            <person name="Kalinowski J."/>
            <person name="Goesmann A."/>
            <person name="Mussgnug J.H."/>
            <person name="Kruse O."/>
        </authorList>
    </citation>
    <scope>NUCLEOTIDE SEQUENCE [LARGE SCALE GENOMIC DNA]</scope>
    <source>
        <strain evidence="8 9">SAG 48.87</strain>
    </source>
</reference>
<dbReference type="Proteomes" id="UP000054498">
    <property type="component" value="Unassembled WGS sequence"/>
</dbReference>
<protein>
    <recommendedName>
        <fullName evidence="7">DUF1232 domain-containing protein</fullName>
    </recommendedName>
</protein>
<dbReference type="AlphaFoldDB" id="A0A0D2JW72"/>
<comment type="subcellular location">
    <subcellularLocation>
        <location evidence="1">Endomembrane system</location>
        <topology evidence="1">Multi-pass membrane protein</topology>
    </subcellularLocation>
</comment>
<keyword evidence="4 6" id="KW-0472">Membrane</keyword>
<feature type="compositionally biased region" description="Low complexity" evidence="5">
    <location>
        <begin position="54"/>
        <end position="63"/>
    </location>
</feature>
<dbReference type="GeneID" id="25737857"/>
<dbReference type="EMBL" id="KK100939">
    <property type="protein sequence ID" value="KIZ02978.1"/>
    <property type="molecule type" value="Genomic_DNA"/>
</dbReference>
<keyword evidence="9" id="KW-1185">Reference proteome</keyword>
<sequence>MPSPPVEWQDSGSKRVTFSDAAPAVAPASPQQPAHDEEEGAANGLDGGSDWEQQHLQHQQQQQADDPGSSSRGWYARFKAAVKALKHEVLAIYYAIHDPRTPFTAKLLPWIALAYALSPLDLIPDFIPVLGFLDDMLLLPGLLWLAVKLIPPEIMADARQRAHVEPLRLHRNWGVATLIFVLWTALAMLLAHLGFQRWADAEARPYEWAVLAGTGGACAIAFVTWMVSVLQHEARERDEWSEVLNAPLNPPDSSDSE</sequence>
<dbReference type="InterPro" id="IPR010652">
    <property type="entry name" value="DUF1232"/>
</dbReference>
<proteinExistence type="predicted"/>
<feature type="domain" description="DUF1232" evidence="7">
    <location>
        <begin position="105"/>
        <end position="140"/>
    </location>
</feature>
<feature type="region of interest" description="Disordered" evidence="5">
    <location>
        <begin position="1"/>
        <end position="70"/>
    </location>
</feature>
<feature type="transmembrane region" description="Helical" evidence="6">
    <location>
        <begin position="172"/>
        <end position="194"/>
    </location>
</feature>
<dbReference type="RefSeq" id="XP_013901997.1">
    <property type="nucleotide sequence ID" value="XM_014046543.1"/>
</dbReference>
<dbReference type="OrthoDB" id="539193at2759"/>
<dbReference type="KEGG" id="mng:MNEG_4980"/>
<organism evidence="8 9">
    <name type="scientific">Monoraphidium neglectum</name>
    <dbReference type="NCBI Taxonomy" id="145388"/>
    <lineage>
        <taxon>Eukaryota</taxon>
        <taxon>Viridiplantae</taxon>
        <taxon>Chlorophyta</taxon>
        <taxon>core chlorophytes</taxon>
        <taxon>Chlorophyceae</taxon>
        <taxon>CS clade</taxon>
        <taxon>Sphaeropleales</taxon>
        <taxon>Selenastraceae</taxon>
        <taxon>Monoraphidium</taxon>
    </lineage>
</organism>
<feature type="compositionally biased region" description="Low complexity" evidence="5">
    <location>
        <begin position="21"/>
        <end position="33"/>
    </location>
</feature>
<evidence type="ECO:0000313" key="9">
    <source>
        <dbReference type="Proteomes" id="UP000054498"/>
    </source>
</evidence>
<evidence type="ECO:0000256" key="1">
    <source>
        <dbReference type="ARBA" id="ARBA00004127"/>
    </source>
</evidence>
<evidence type="ECO:0000256" key="5">
    <source>
        <dbReference type="SAM" id="MobiDB-lite"/>
    </source>
</evidence>
<dbReference type="Pfam" id="PF06803">
    <property type="entry name" value="DUF1232"/>
    <property type="match status" value="1"/>
</dbReference>
<evidence type="ECO:0000256" key="2">
    <source>
        <dbReference type="ARBA" id="ARBA00022692"/>
    </source>
</evidence>
<name>A0A0D2JW72_9CHLO</name>
<keyword evidence="2 6" id="KW-0812">Transmembrane</keyword>
<accession>A0A0D2JW72</accession>